<dbReference type="AlphaFoldDB" id="A0A520MCZ2"/>
<keyword evidence="1" id="KW-0479">Metal-binding</keyword>
<dbReference type="InterPro" id="IPR004843">
    <property type="entry name" value="Calcineurin-like_PHP"/>
</dbReference>
<dbReference type="Gene3D" id="3.60.21.10">
    <property type="match status" value="1"/>
</dbReference>
<feature type="domain" description="Calcineurin-like phosphoesterase" evidence="5">
    <location>
        <begin position="4"/>
        <end position="192"/>
    </location>
</feature>
<accession>A0A520MCZ2</accession>
<reference evidence="6 7" key="1">
    <citation type="submission" date="2019-02" db="EMBL/GenBank/DDBJ databases">
        <title>Prokaryotic population dynamics and viral predation in marine succession experiment using metagenomics: the confinement effect.</title>
        <authorList>
            <person name="Haro-Moreno J.M."/>
            <person name="Rodriguez-Valera F."/>
            <person name="Lopez-Perez M."/>
        </authorList>
    </citation>
    <scope>NUCLEOTIDE SEQUENCE [LARGE SCALE GENOMIC DNA]</scope>
    <source>
        <strain evidence="6">MED-G170</strain>
    </source>
</reference>
<evidence type="ECO:0000256" key="4">
    <source>
        <dbReference type="ARBA" id="ARBA00025742"/>
    </source>
</evidence>
<evidence type="ECO:0000259" key="5">
    <source>
        <dbReference type="Pfam" id="PF00149"/>
    </source>
</evidence>
<evidence type="ECO:0000313" key="7">
    <source>
        <dbReference type="Proteomes" id="UP000315889"/>
    </source>
</evidence>
<evidence type="ECO:0000313" key="6">
    <source>
        <dbReference type="EMBL" id="RZO19074.1"/>
    </source>
</evidence>
<dbReference type="GO" id="GO:0046872">
    <property type="term" value="F:metal ion binding"/>
    <property type="evidence" value="ECO:0007669"/>
    <property type="project" value="UniProtKB-KW"/>
</dbReference>
<dbReference type="EMBL" id="SHBP01000020">
    <property type="protein sequence ID" value="RZO19074.1"/>
    <property type="molecule type" value="Genomic_DNA"/>
</dbReference>
<protein>
    <recommendedName>
        <fullName evidence="5">Calcineurin-like phosphoesterase domain-containing protein</fullName>
    </recommendedName>
</protein>
<proteinExistence type="inferred from homology"/>
<evidence type="ECO:0000256" key="1">
    <source>
        <dbReference type="ARBA" id="ARBA00022723"/>
    </source>
</evidence>
<keyword evidence="3" id="KW-0408">Iron</keyword>
<dbReference type="Pfam" id="PF00149">
    <property type="entry name" value="Metallophos"/>
    <property type="match status" value="1"/>
</dbReference>
<comment type="caution">
    <text evidence="6">The sequence shown here is derived from an EMBL/GenBank/DDBJ whole genome shotgun (WGS) entry which is preliminary data.</text>
</comment>
<evidence type="ECO:0000256" key="2">
    <source>
        <dbReference type="ARBA" id="ARBA00022801"/>
    </source>
</evidence>
<dbReference type="Proteomes" id="UP000315889">
    <property type="component" value="Unassembled WGS sequence"/>
</dbReference>
<dbReference type="InterPro" id="IPR029052">
    <property type="entry name" value="Metallo-depent_PP-like"/>
</dbReference>
<dbReference type="GO" id="GO:0016787">
    <property type="term" value="F:hydrolase activity"/>
    <property type="evidence" value="ECO:0007669"/>
    <property type="project" value="UniProtKB-KW"/>
</dbReference>
<keyword evidence="2" id="KW-0378">Hydrolase</keyword>
<dbReference type="PANTHER" id="PTHR42988">
    <property type="entry name" value="PHOSPHOHYDROLASE"/>
    <property type="match status" value="1"/>
</dbReference>
<dbReference type="PANTHER" id="PTHR42988:SF2">
    <property type="entry name" value="CYCLIC NUCLEOTIDE PHOSPHODIESTERASE CBUA0032-RELATED"/>
    <property type="match status" value="1"/>
</dbReference>
<organism evidence="6 7">
    <name type="scientific">SAR92 clade bacterium</name>
    <dbReference type="NCBI Taxonomy" id="2315479"/>
    <lineage>
        <taxon>Bacteria</taxon>
        <taxon>Pseudomonadati</taxon>
        <taxon>Pseudomonadota</taxon>
        <taxon>Gammaproteobacteria</taxon>
        <taxon>Cellvibrionales</taxon>
        <taxon>Porticoccaceae</taxon>
        <taxon>SAR92 clade</taxon>
    </lineage>
</organism>
<gene>
    <name evidence="6" type="ORF">EVB03_09090</name>
</gene>
<dbReference type="SUPFAM" id="SSF56300">
    <property type="entry name" value="Metallo-dependent phosphatases"/>
    <property type="match status" value="1"/>
</dbReference>
<evidence type="ECO:0000256" key="3">
    <source>
        <dbReference type="ARBA" id="ARBA00023004"/>
    </source>
</evidence>
<sequence length="261" mass="28829">MTSLRIIQITDLHLGATPDSILAGIKPLDSFLAVLDALDQDGHGDDLLLLSGDLSGESSASAYSMLNRILRDRDKNVIWLPGNHDDLSLMEEYLIDYPLRSISEIGSWGILTLDSSQAGTPIGRISDEQLQKVSEGLTQLSGKSILVSMHHCPITLGCQWLDKQRITNSQDLYDLLSPHTNVKAVVTGHVHQQFDGLWGNIPLYTSPSSSIQFKPQSENFSISNQPPAYRWLTLERDGSVNTGVKFLSNFNQHPDTKNTGY</sequence>
<dbReference type="InterPro" id="IPR050884">
    <property type="entry name" value="CNP_phosphodiesterase-III"/>
</dbReference>
<comment type="similarity">
    <text evidence="4">Belongs to the cyclic nucleotide phosphodiesterase class-III family.</text>
</comment>
<name>A0A520MCZ2_9GAMM</name>